<dbReference type="AlphaFoldDB" id="A0A1A9W7Y2"/>
<dbReference type="VEuPathDB" id="VectorBase:GBRI009518"/>
<reference evidence="3" key="1">
    <citation type="submission" date="2014-03" db="EMBL/GenBank/DDBJ databases">
        <authorList>
            <person name="Aksoy S."/>
            <person name="Warren W."/>
            <person name="Wilson R.K."/>
        </authorList>
    </citation>
    <scope>NUCLEOTIDE SEQUENCE [LARGE SCALE GENOMIC DNA]</scope>
    <source>
        <strain evidence="3">IAEA</strain>
    </source>
</reference>
<proteinExistence type="predicted"/>
<dbReference type="Proteomes" id="UP000091820">
    <property type="component" value="Unassembled WGS sequence"/>
</dbReference>
<keyword evidence="3" id="KW-1185">Reference proteome</keyword>
<evidence type="ECO:0000256" key="1">
    <source>
        <dbReference type="SAM" id="Coils"/>
    </source>
</evidence>
<keyword evidence="1" id="KW-0175">Coiled coil</keyword>
<organism evidence="2 3">
    <name type="scientific">Glossina brevipalpis</name>
    <dbReference type="NCBI Taxonomy" id="37001"/>
    <lineage>
        <taxon>Eukaryota</taxon>
        <taxon>Metazoa</taxon>
        <taxon>Ecdysozoa</taxon>
        <taxon>Arthropoda</taxon>
        <taxon>Hexapoda</taxon>
        <taxon>Insecta</taxon>
        <taxon>Pterygota</taxon>
        <taxon>Neoptera</taxon>
        <taxon>Endopterygota</taxon>
        <taxon>Diptera</taxon>
        <taxon>Brachycera</taxon>
        <taxon>Muscomorpha</taxon>
        <taxon>Hippoboscoidea</taxon>
        <taxon>Glossinidae</taxon>
        <taxon>Glossina</taxon>
    </lineage>
</organism>
<name>A0A1A9W7Y2_9MUSC</name>
<evidence type="ECO:0000313" key="3">
    <source>
        <dbReference type="Proteomes" id="UP000091820"/>
    </source>
</evidence>
<dbReference type="EnsemblMetazoa" id="GBRI009518-RA">
    <property type="protein sequence ID" value="GBRI009518-PA"/>
    <property type="gene ID" value="GBRI009518"/>
</dbReference>
<feature type="coiled-coil region" evidence="1">
    <location>
        <begin position="119"/>
        <end position="174"/>
    </location>
</feature>
<protein>
    <submittedName>
        <fullName evidence="2">Uncharacterized protein</fullName>
    </submittedName>
</protein>
<reference evidence="2" key="2">
    <citation type="submission" date="2020-05" db="UniProtKB">
        <authorList>
            <consortium name="EnsemblMetazoa"/>
        </authorList>
    </citation>
    <scope>IDENTIFICATION</scope>
    <source>
        <strain evidence="2">IAEA</strain>
    </source>
</reference>
<sequence length="184" mass="21206">MVGRKAGKGYELYDFIPSVIKGKHVAICKYCDRELQNTAEARMITHRNSCLATPETKKIQEFSIMNTQNDSTSKGEVPFAEHEKTKTFKYAEKQKERRTIPNELPSTSSSKAVINGKSNENIKAKLEYFKQKMNYLNREMDNTVIEKNLMISQIKKLNYEIIELEVNREHARNSSPSRITGKII</sequence>
<accession>A0A1A9W7Y2</accession>
<evidence type="ECO:0000313" key="2">
    <source>
        <dbReference type="EnsemblMetazoa" id="GBRI009518-PA"/>
    </source>
</evidence>